<proteinExistence type="predicted"/>
<dbReference type="RefSeq" id="WP_028175372.1">
    <property type="nucleotide sequence ID" value="NZ_AJQI01000147.1"/>
</dbReference>
<dbReference type="Proteomes" id="UP000063308">
    <property type="component" value="Chromosome"/>
</dbReference>
<gene>
    <name evidence="1" type="ORF">NK6_6501</name>
</gene>
<evidence type="ECO:0000313" key="2">
    <source>
        <dbReference type="Proteomes" id="UP000063308"/>
    </source>
</evidence>
<protein>
    <submittedName>
        <fullName evidence="1">Uncharacterized protein</fullName>
    </submittedName>
</protein>
<dbReference type="EMBL" id="AP014685">
    <property type="protein sequence ID" value="BAR59653.1"/>
    <property type="molecule type" value="Genomic_DNA"/>
</dbReference>
<dbReference type="AlphaFoldDB" id="A0A0E4FVP7"/>
<evidence type="ECO:0000313" key="1">
    <source>
        <dbReference type="EMBL" id="BAR59653.1"/>
    </source>
</evidence>
<organism evidence="1 2">
    <name type="scientific">Bradyrhizobium diazoefficiens</name>
    <dbReference type="NCBI Taxonomy" id="1355477"/>
    <lineage>
        <taxon>Bacteria</taxon>
        <taxon>Pseudomonadati</taxon>
        <taxon>Pseudomonadota</taxon>
        <taxon>Alphaproteobacteria</taxon>
        <taxon>Hyphomicrobiales</taxon>
        <taxon>Nitrobacteraceae</taxon>
        <taxon>Bradyrhizobium</taxon>
    </lineage>
</organism>
<name>A0A0E4FVP7_9BRAD</name>
<sequence>MGAKKSPKKSPRLISPSGIITLLTHAMMGAAIGLAFGLVLILSNPAVANLLNHGGDSAAAVFVVTLVTTFAIGAMLTGIVFIIAEDKEF</sequence>
<reference evidence="1 2" key="1">
    <citation type="submission" date="2014-11" db="EMBL/GenBank/DDBJ databases">
        <title>Symbiosis island explosion on the genome of extra-slow-growing strains of soybean bradyrhizobia with massive insertion sequences.</title>
        <authorList>
            <person name="Iida T."/>
            <person name="Minamisawa K."/>
        </authorList>
    </citation>
    <scope>NUCLEOTIDE SEQUENCE [LARGE SCALE GENOMIC DNA]</scope>
    <source>
        <strain evidence="1 2">NK6</strain>
    </source>
</reference>
<accession>A0A0E4FVP7</accession>
<dbReference type="GeneID" id="46489642"/>